<proteinExistence type="predicted"/>
<organism evidence="1">
    <name type="scientific">marine metagenome</name>
    <dbReference type="NCBI Taxonomy" id="408172"/>
    <lineage>
        <taxon>unclassified sequences</taxon>
        <taxon>metagenomes</taxon>
        <taxon>ecological metagenomes</taxon>
    </lineage>
</organism>
<protein>
    <submittedName>
        <fullName evidence="1">Uncharacterized protein</fullName>
    </submittedName>
</protein>
<name>A0A382YRA0_9ZZZZ</name>
<dbReference type="AlphaFoldDB" id="A0A382YRA0"/>
<dbReference type="EMBL" id="UINC01177873">
    <property type="protein sequence ID" value="SVD85734.1"/>
    <property type="molecule type" value="Genomic_DNA"/>
</dbReference>
<gene>
    <name evidence="1" type="ORF">METZ01_LOCUS438588</name>
</gene>
<sequence length="62" mass="6961">MTKTQFRLGALLILAAILLHNLTSPHRYSLQGEGDSRVKMDHVTGKTWGLALVDGESQWIER</sequence>
<evidence type="ECO:0000313" key="1">
    <source>
        <dbReference type="EMBL" id="SVD85734.1"/>
    </source>
</evidence>
<reference evidence="1" key="1">
    <citation type="submission" date="2018-05" db="EMBL/GenBank/DDBJ databases">
        <authorList>
            <person name="Lanie J.A."/>
            <person name="Ng W.-L."/>
            <person name="Kazmierczak K.M."/>
            <person name="Andrzejewski T.M."/>
            <person name="Davidsen T.M."/>
            <person name="Wayne K.J."/>
            <person name="Tettelin H."/>
            <person name="Glass J.I."/>
            <person name="Rusch D."/>
            <person name="Podicherti R."/>
            <person name="Tsui H.-C.T."/>
            <person name="Winkler M.E."/>
        </authorList>
    </citation>
    <scope>NUCLEOTIDE SEQUENCE</scope>
</reference>
<accession>A0A382YRA0</accession>